<feature type="compositionally biased region" description="Gly residues" evidence="1">
    <location>
        <begin position="51"/>
        <end position="63"/>
    </location>
</feature>
<evidence type="ECO:0000256" key="2">
    <source>
        <dbReference type="SAM" id="SignalP"/>
    </source>
</evidence>
<dbReference type="Gene3D" id="3.80.10.10">
    <property type="entry name" value="Ribonuclease Inhibitor"/>
    <property type="match status" value="1"/>
</dbReference>
<dbReference type="InterPro" id="IPR006566">
    <property type="entry name" value="FBD"/>
</dbReference>
<feature type="signal peptide" evidence="2">
    <location>
        <begin position="1"/>
        <end position="15"/>
    </location>
</feature>
<dbReference type="InterPro" id="IPR032675">
    <property type="entry name" value="LRR_dom_sf"/>
</dbReference>
<dbReference type="EnsemblPlants" id="EMT06037">
    <property type="protein sequence ID" value="EMT06037"/>
    <property type="gene ID" value="F775_07832"/>
</dbReference>
<sequence>MAFVVCFWCRGLVQGLPLMLQRRQSSSTLQNRRQLATAHAPPAKRRRSGGRGEGAGPPWGGGQVAPMSVPLRDEKPTNPRSRFPRPPFHRPNPPSSPAAGHGEGPPPAKNREPGGAAGGIPRKRGQSDNCYGDIISGLPDAILGTIISLLPTKEGARTQAISRRWRHLWRSAPLNLEVAPSLCANLSELASFLSKILSEPPGPARRFRCPSIHLGDSYAQVDGWLRSQALTNLQELDIRFVRPSPRPETDHALASSLYRLASTLVVAKIGGCNFSKEVVPLSNFPYLKDLTLHYVSLSEEFLHGMLSSCKALENLLLWNIFVVGHLRISSPTLRRVGFSVCAGHKELVIEDVPRLERLLLPSWGRGGGTIQLIRAPKLEMLGPLSAGVAVFQGTMPISLTNLMHTVKALALTSGPRLNVVLDILKCFPCLERLYVVKNSKMDVKDVSLYGPLDSVECLGTHLKELVILNYEGCGQDVGFAKFFVLNAVVLNKIKFGVPKNNNGDWVAIQLDLLQVENRASQDAQFDFKCGLDDVINYLRVHDLSLTDPFDCLFSE</sequence>
<proteinExistence type="predicted"/>
<dbReference type="InterPro" id="IPR001810">
    <property type="entry name" value="F-box_dom"/>
</dbReference>
<feature type="domain" description="F-box" evidence="3">
    <location>
        <begin position="135"/>
        <end position="175"/>
    </location>
</feature>
<dbReference type="CDD" id="cd22160">
    <property type="entry name" value="F-box_AtFBL13-like"/>
    <property type="match status" value="1"/>
</dbReference>
<dbReference type="InterPro" id="IPR053781">
    <property type="entry name" value="F-box_AtFBL13-like"/>
</dbReference>
<evidence type="ECO:0000256" key="1">
    <source>
        <dbReference type="SAM" id="MobiDB-lite"/>
    </source>
</evidence>
<evidence type="ECO:0000259" key="4">
    <source>
        <dbReference type="Pfam" id="PF08387"/>
    </source>
</evidence>
<dbReference type="AlphaFoldDB" id="M8BSW0"/>
<evidence type="ECO:0000259" key="3">
    <source>
        <dbReference type="Pfam" id="PF00646"/>
    </source>
</evidence>
<dbReference type="SUPFAM" id="SSF81383">
    <property type="entry name" value="F-box domain"/>
    <property type="match status" value="1"/>
</dbReference>
<dbReference type="SUPFAM" id="SSF52047">
    <property type="entry name" value="RNI-like"/>
    <property type="match status" value="1"/>
</dbReference>
<name>M8BSW0_AEGTA</name>
<dbReference type="InterPro" id="IPR055302">
    <property type="entry name" value="F-box_dom-containing"/>
</dbReference>
<evidence type="ECO:0000259" key="5">
    <source>
        <dbReference type="Pfam" id="PF24758"/>
    </source>
</evidence>
<feature type="chain" id="PRO_5014583717" evidence="2">
    <location>
        <begin position="16"/>
        <end position="555"/>
    </location>
</feature>
<dbReference type="InterPro" id="IPR036047">
    <property type="entry name" value="F-box-like_dom_sf"/>
</dbReference>
<dbReference type="PANTHER" id="PTHR32141:SF178">
    <property type="entry name" value="F-BOX DOMAIN-CONTAINING PROTEIN"/>
    <property type="match status" value="1"/>
</dbReference>
<evidence type="ECO:0000313" key="6">
    <source>
        <dbReference type="EnsemblPlants" id="EMT06037"/>
    </source>
</evidence>
<organism evidence="6">
    <name type="scientific">Aegilops tauschii</name>
    <name type="common">Tausch's goatgrass</name>
    <name type="synonym">Aegilops squarrosa</name>
    <dbReference type="NCBI Taxonomy" id="37682"/>
    <lineage>
        <taxon>Eukaryota</taxon>
        <taxon>Viridiplantae</taxon>
        <taxon>Streptophyta</taxon>
        <taxon>Embryophyta</taxon>
        <taxon>Tracheophyta</taxon>
        <taxon>Spermatophyta</taxon>
        <taxon>Magnoliopsida</taxon>
        <taxon>Liliopsida</taxon>
        <taxon>Poales</taxon>
        <taxon>Poaceae</taxon>
        <taxon>BOP clade</taxon>
        <taxon>Pooideae</taxon>
        <taxon>Triticodae</taxon>
        <taxon>Triticeae</taxon>
        <taxon>Triticinae</taxon>
        <taxon>Aegilops</taxon>
    </lineage>
</organism>
<feature type="compositionally biased region" description="Pro residues" evidence="1">
    <location>
        <begin position="84"/>
        <end position="96"/>
    </location>
</feature>
<dbReference type="PANTHER" id="PTHR32141">
    <property type="match status" value="1"/>
</dbReference>
<dbReference type="Gene3D" id="1.20.1280.50">
    <property type="match status" value="1"/>
</dbReference>
<feature type="domain" description="FBD" evidence="4">
    <location>
        <begin position="453"/>
        <end position="495"/>
    </location>
</feature>
<dbReference type="Pfam" id="PF00646">
    <property type="entry name" value="F-box"/>
    <property type="match status" value="1"/>
</dbReference>
<dbReference type="Pfam" id="PF24758">
    <property type="entry name" value="LRR_At5g56370"/>
    <property type="match status" value="1"/>
</dbReference>
<feature type="region of interest" description="Disordered" evidence="1">
    <location>
        <begin position="27"/>
        <end position="127"/>
    </location>
</feature>
<dbReference type="InterPro" id="IPR055411">
    <property type="entry name" value="LRR_FXL15/At3g58940/PEG3-like"/>
</dbReference>
<accession>M8BSW0</accession>
<keyword evidence="2" id="KW-0732">Signal</keyword>
<protein>
    <submittedName>
        <fullName evidence="6">Uncharacterized protein</fullName>
    </submittedName>
</protein>
<reference evidence="6" key="1">
    <citation type="submission" date="2015-06" db="UniProtKB">
        <authorList>
            <consortium name="EnsemblPlants"/>
        </authorList>
    </citation>
    <scope>IDENTIFICATION</scope>
</reference>
<feature type="domain" description="F-box/LRR-repeat protein 15/At3g58940/PEG3-like LRR" evidence="5">
    <location>
        <begin position="221"/>
        <end position="435"/>
    </location>
</feature>
<dbReference type="Pfam" id="PF08387">
    <property type="entry name" value="FBD"/>
    <property type="match status" value="1"/>
</dbReference>